<comment type="caution">
    <text evidence="3">The sequence shown here is derived from an EMBL/GenBank/DDBJ whole genome shotgun (WGS) entry which is preliminary data.</text>
</comment>
<dbReference type="EMBL" id="BDRX01000013">
    <property type="protein sequence ID" value="GBF89860.1"/>
    <property type="molecule type" value="Genomic_DNA"/>
</dbReference>
<dbReference type="InParanoid" id="A0A2V0NWB6"/>
<feature type="chain" id="PRO_5016063352" description="DHHA1 domain-containing protein" evidence="2">
    <location>
        <begin position="25"/>
        <end position="421"/>
    </location>
</feature>
<dbReference type="InterPro" id="IPR038763">
    <property type="entry name" value="DHH_sf"/>
</dbReference>
<feature type="signal peptide" evidence="2">
    <location>
        <begin position="1"/>
        <end position="24"/>
    </location>
</feature>
<proteinExistence type="predicted"/>
<evidence type="ECO:0000313" key="4">
    <source>
        <dbReference type="Proteomes" id="UP000247498"/>
    </source>
</evidence>
<feature type="region of interest" description="Disordered" evidence="1">
    <location>
        <begin position="48"/>
        <end position="67"/>
    </location>
</feature>
<evidence type="ECO:0000313" key="3">
    <source>
        <dbReference type="EMBL" id="GBF89860.1"/>
    </source>
</evidence>
<accession>A0A2V0NWB6</accession>
<reference evidence="3 4" key="1">
    <citation type="journal article" date="2018" name="Sci. Rep.">
        <title>Raphidocelis subcapitata (=Pseudokirchneriella subcapitata) provides an insight into genome evolution and environmental adaptations in the Sphaeropleales.</title>
        <authorList>
            <person name="Suzuki S."/>
            <person name="Yamaguchi H."/>
            <person name="Nakajima N."/>
            <person name="Kawachi M."/>
        </authorList>
    </citation>
    <scope>NUCLEOTIDE SEQUENCE [LARGE SCALE GENOMIC DNA]</scope>
    <source>
        <strain evidence="3 4">NIES-35</strain>
    </source>
</reference>
<dbReference type="Proteomes" id="UP000247498">
    <property type="component" value="Unassembled WGS sequence"/>
</dbReference>
<dbReference type="STRING" id="307507.A0A2V0NWB6"/>
<dbReference type="Gene3D" id="3.10.310.30">
    <property type="match status" value="1"/>
</dbReference>
<feature type="compositionally biased region" description="Pro residues" evidence="1">
    <location>
        <begin position="185"/>
        <end position="207"/>
    </location>
</feature>
<evidence type="ECO:0008006" key="5">
    <source>
        <dbReference type="Google" id="ProtNLM"/>
    </source>
</evidence>
<keyword evidence="2" id="KW-0732">Signal</keyword>
<protein>
    <recommendedName>
        <fullName evidence="5">DHHA1 domain-containing protein</fullName>
    </recommendedName>
</protein>
<sequence>MSRAAALPLLSRLLAATAATAAHAWGPQAAAFPQQRLLLPSSASSSRSAISSSSGGGGRFGAAPLPPPQMAASPGAMRAAAAAVEGLPPVVCYHCPCPDGAFAALAAHAHFSRRGVAARYRPLLVFKDPSVEELGLSGREVVYFLDYTGPPGFVHAVAKHCAKVVVLDHHQTAVEKLLGAAAPAAPAPGAPAPPQPQPPQPPGPPLPGNVHALLDVSRSGARLALDYFGEEGLSPDLLRAFGYVQDADLWTWQLPGSKEFHAGLSSLGLEYDAVSNPDIFGQLLAIDVDGVVKTGAAVLGDQARAIAAAVEGAQQLRLGGALGGDRGWGHALGCVVSGELVGWRSALGNALAKRSVELGLAPVGVVAYVETGMAPGLIKVSLRSVDGWETTKVTEAFGGGGHRAASSCVTPIDDFESWKMG</sequence>
<keyword evidence="4" id="KW-1185">Reference proteome</keyword>
<gene>
    <name evidence="3" type="ORF">Rsub_02564</name>
</gene>
<evidence type="ECO:0000256" key="1">
    <source>
        <dbReference type="SAM" id="MobiDB-lite"/>
    </source>
</evidence>
<dbReference type="FunCoup" id="A0A2V0NWB6">
    <property type="interactions" value="43"/>
</dbReference>
<dbReference type="PANTHER" id="PTHR46922:SF4">
    <property type="entry name" value="DHHA1 DOMAIN PROTEIN"/>
    <property type="match status" value="1"/>
</dbReference>
<dbReference type="PANTHER" id="PTHR46922">
    <property type="entry name" value="DHHA1 DOMAIN PROTEIN"/>
    <property type="match status" value="1"/>
</dbReference>
<dbReference type="OrthoDB" id="443832at2759"/>
<dbReference type="SUPFAM" id="SSF64182">
    <property type="entry name" value="DHH phosphoesterases"/>
    <property type="match status" value="2"/>
</dbReference>
<evidence type="ECO:0000256" key="2">
    <source>
        <dbReference type="SAM" id="SignalP"/>
    </source>
</evidence>
<organism evidence="3 4">
    <name type="scientific">Raphidocelis subcapitata</name>
    <dbReference type="NCBI Taxonomy" id="307507"/>
    <lineage>
        <taxon>Eukaryota</taxon>
        <taxon>Viridiplantae</taxon>
        <taxon>Chlorophyta</taxon>
        <taxon>core chlorophytes</taxon>
        <taxon>Chlorophyceae</taxon>
        <taxon>CS clade</taxon>
        <taxon>Sphaeropleales</taxon>
        <taxon>Selenastraceae</taxon>
        <taxon>Raphidocelis</taxon>
    </lineage>
</organism>
<name>A0A2V0NWB6_9CHLO</name>
<feature type="region of interest" description="Disordered" evidence="1">
    <location>
        <begin position="184"/>
        <end position="210"/>
    </location>
</feature>
<dbReference type="AlphaFoldDB" id="A0A2V0NWB6"/>